<evidence type="ECO:0000256" key="10">
    <source>
        <dbReference type="ARBA" id="ARBA00030139"/>
    </source>
</evidence>
<comment type="caution">
    <text evidence="13">The sequence shown here is derived from an EMBL/GenBank/DDBJ whole genome shotgun (WGS) entry which is preliminary data.</text>
</comment>
<dbReference type="CDD" id="cd05285">
    <property type="entry name" value="sorbitol_DH"/>
    <property type="match status" value="1"/>
</dbReference>
<accession>A0ABR3TB62</accession>
<evidence type="ECO:0000313" key="13">
    <source>
        <dbReference type="EMBL" id="KAL1636801.1"/>
    </source>
</evidence>
<dbReference type="InterPro" id="IPR011032">
    <property type="entry name" value="GroES-like_sf"/>
</dbReference>
<evidence type="ECO:0000256" key="1">
    <source>
        <dbReference type="ARBA" id="ARBA00001947"/>
    </source>
</evidence>
<dbReference type="SUPFAM" id="SSF50129">
    <property type="entry name" value="GroES-like"/>
    <property type="match status" value="1"/>
</dbReference>
<dbReference type="InterPro" id="IPR045306">
    <property type="entry name" value="SDH-like"/>
</dbReference>
<keyword evidence="14" id="KW-1185">Reference proteome</keyword>
<evidence type="ECO:0000256" key="5">
    <source>
        <dbReference type="ARBA" id="ARBA00023002"/>
    </source>
</evidence>
<evidence type="ECO:0000259" key="12">
    <source>
        <dbReference type="SMART" id="SM00829"/>
    </source>
</evidence>
<evidence type="ECO:0000256" key="2">
    <source>
        <dbReference type="ARBA" id="ARBA00008072"/>
    </source>
</evidence>
<dbReference type="SMART" id="SM00829">
    <property type="entry name" value="PKS_ER"/>
    <property type="match status" value="1"/>
</dbReference>
<comment type="pathway">
    <text evidence="8">Carbohydrate degradation; L-arabinose degradation via L-arabinitol; D-xylulose 5-phosphate from L-arabinose (fungal route): step 4/5.</text>
</comment>
<dbReference type="Gene3D" id="3.40.50.720">
    <property type="entry name" value="NAD(P)-binding Rossmann-like Domain"/>
    <property type="match status" value="1"/>
</dbReference>
<evidence type="ECO:0000256" key="11">
    <source>
        <dbReference type="RuleBase" id="RU361277"/>
    </source>
</evidence>
<dbReference type="PANTHER" id="PTHR43161">
    <property type="entry name" value="SORBITOL DEHYDROGENASE"/>
    <property type="match status" value="1"/>
</dbReference>
<reference evidence="13 14" key="1">
    <citation type="submission" date="2024-02" db="EMBL/GenBank/DDBJ databases">
        <title>De novo assembly and annotation of 12 fungi associated with fruit tree decline syndrome in Ontario, Canada.</title>
        <authorList>
            <person name="Sulman M."/>
            <person name="Ellouze W."/>
            <person name="Ilyukhin E."/>
        </authorList>
    </citation>
    <scope>NUCLEOTIDE SEQUENCE [LARGE SCALE GENOMIC DNA]</scope>
    <source>
        <strain evidence="13 14">M1-105</strain>
    </source>
</reference>
<comment type="cofactor">
    <cofactor evidence="1 11">
        <name>Zn(2+)</name>
        <dbReference type="ChEBI" id="CHEBI:29105"/>
    </cofactor>
</comment>
<dbReference type="Pfam" id="PF00107">
    <property type="entry name" value="ADH_zinc_N"/>
    <property type="match status" value="1"/>
</dbReference>
<evidence type="ECO:0000256" key="9">
    <source>
        <dbReference type="ARBA" id="ARBA00026119"/>
    </source>
</evidence>
<keyword evidence="3 11" id="KW-0479">Metal-binding</keyword>
<evidence type="ECO:0000256" key="4">
    <source>
        <dbReference type="ARBA" id="ARBA00022833"/>
    </source>
</evidence>
<dbReference type="PANTHER" id="PTHR43161:SF9">
    <property type="entry name" value="SORBITOL DEHYDROGENASE"/>
    <property type="match status" value="1"/>
</dbReference>
<dbReference type="PROSITE" id="PS00059">
    <property type="entry name" value="ADH_ZINC"/>
    <property type="match status" value="1"/>
</dbReference>
<keyword evidence="5" id="KW-0560">Oxidoreductase</keyword>
<comment type="similarity">
    <text evidence="2 11">Belongs to the zinc-containing alcohol dehydrogenase family.</text>
</comment>
<dbReference type="InterPro" id="IPR002328">
    <property type="entry name" value="ADH_Zn_CS"/>
</dbReference>
<evidence type="ECO:0000256" key="6">
    <source>
        <dbReference type="ARBA" id="ARBA00023027"/>
    </source>
</evidence>
<feature type="domain" description="Enoyl reductase (ER)" evidence="12">
    <location>
        <begin position="24"/>
        <end position="373"/>
    </location>
</feature>
<dbReference type="EC" id="1.1.1.9" evidence="9"/>
<dbReference type="EMBL" id="JAJVDC020000005">
    <property type="protein sequence ID" value="KAL1636801.1"/>
    <property type="molecule type" value="Genomic_DNA"/>
</dbReference>
<evidence type="ECO:0000256" key="3">
    <source>
        <dbReference type="ARBA" id="ARBA00022723"/>
    </source>
</evidence>
<proteinExistence type="inferred from homology"/>
<gene>
    <name evidence="13" type="ORF">SLS56_000894</name>
</gene>
<protein>
    <recommendedName>
        <fullName evidence="9">D-xylulose reductase</fullName>
        <ecNumber evidence="9">1.1.1.9</ecNumber>
    </recommendedName>
    <alternativeName>
        <fullName evidence="10">Xylitol dehydrogenase A</fullName>
    </alternativeName>
</protein>
<dbReference type="InterPro" id="IPR013149">
    <property type="entry name" value="ADH-like_C"/>
</dbReference>
<organism evidence="13 14">
    <name type="scientific">Neofusicoccum ribis</name>
    <dbReference type="NCBI Taxonomy" id="45134"/>
    <lineage>
        <taxon>Eukaryota</taxon>
        <taxon>Fungi</taxon>
        <taxon>Dikarya</taxon>
        <taxon>Ascomycota</taxon>
        <taxon>Pezizomycotina</taxon>
        <taxon>Dothideomycetes</taxon>
        <taxon>Dothideomycetes incertae sedis</taxon>
        <taxon>Botryosphaeriales</taxon>
        <taxon>Botryosphaeriaceae</taxon>
        <taxon>Neofusicoccum</taxon>
    </lineage>
</organism>
<comment type="function">
    <text evidence="7">Xylitol dehydrogenase which catalyzes the conversion of xylitol to D-xylulose. Xylose is a major component of hemicelluloses such as xylan. Most fungi utilize D-xylose via three enzymatic reactions, xylose reductase (XR), xylitol dehydrogenase (XDH), and xylulokinase, to form xylulose 5-phosphate, which enters pentose phosphate pathway.</text>
</comment>
<dbReference type="InterPro" id="IPR013154">
    <property type="entry name" value="ADH-like_N"/>
</dbReference>
<sequence length="378" mass="39892">MSATNAWPAESEKNPSLLLYNPFDARYENRPVPQLSDPHDVLVRIAYVGCCGSDVHFWHHGGMSRKVSPDAPIVMGHEASGVVVATGPAVTTLAAGDRVAIEPGYPCRRCGACKAGRYNLCKQMRFAAAPGGIAAGVEKLATHGTLCRFFRIPEDFCYALGGGADGVALDEAVLVEPAAVAVHTCRLADVRSGQSVVVFGAGTIGLLCAAVARAFGAARVVVVDVLPRKLDFARGFVDGVRTFLPRGGDDAEVNAARIVAEHALGDGADVVLEATGAEPCVQAGVHVLRSGGTFVQAGLGKSALLFPMVRLSEKEITLKGCFRYGAGDFELALQLIREGRLSVKPLISSEVPFDRATEAWERTARGEGIKNLIRGPED</sequence>
<evidence type="ECO:0000256" key="8">
    <source>
        <dbReference type="ARBA" id="ARBA00025713"/>
    </source>
</evidence>
<evidence type="ECO:0000256" key="7">
    <source>
        <dbReference type="ARBA" id="ARBA00024843"/>
    </source>
</evidence>
<dbReference type="Gene3D" id="3.90.180.10">
    <property type="entry name" value="Medium-chain alcohol dehydrogenases, catalytic domain"/>
    <property type="match status" value="1"/>
</dbReference>
<dbReference type="Proteomes" id="UP001521116">
    <property type="component" value="Unassembled WGS sequence"/>
</dbReference>
<dbReference type="Pfam" id="PF08240">
    <property type="entry name" value="ADH_N"/>
    <property type="match status" value="1"/>
</dbReference>
<dbReference type="SUPFAM" id="SSF51735">
    <property type="entry name" value="NAD(P)-binding Rossmann-fold domains"/>
    <property type="match status" value="1"/>
</dbReference>
<dbReference type="InterPro" id="IPR036291">
    <property type="entry name" value="NAD(P)-bd_dom_sf"/>
</dbReference>
<keyword evidence="4 11" id="KW-0862">Zinc</keyword>
<evidence type="ECO:0000313" key="14">
    <source>
        <dbReference type="Proteomes" id="UP001521116"/>
    </source>
</evidence>
<name>A0ABR3TB62_9PEZI</name>
<keyword evidence="6" id="KW-0520">NAD</keyword>
<dbReference type="InterPro" id="IPR020843">
    <property type="entry name" value="ER"/>
</dbReference>